<name>A0A7U9DNR4_STRLI</name>
<dbReference type="EMBL" id="CM001889">
    <property type="protein sequence ID" value="EOY44976.1"/>
    <property type="molecule type" value="Genomic_DNA"/>
</dbReference>
<gene>
    <name evidence="1" type="ORF">SLI_0257</name>
</gene>
<protein>
    <submittedName>
        <fullName evidence="1">Uncharacterized protein</fullName>
    </submittedName>
</protein>
<organism evidence="1 2">
    <name type="scientific">Streptomyces lividans 1326</name>
    <dbReference type="NCBI Taxonomy" id="1200984"/>
    <lineage>
        <taxon>Bacteria</taxon>
        <taxon>Bacillati</taxon>
        <taxon>Actinomycetota</taxon>
        <taxon>Actinomycetes</taxon>
        <taxon>Kitasatosporales</taxon>
        <taxon>Streptomycetaceae</taxon>
        <taxon>Streptomyces</taxon>
    </lineage>
</organism>
<evidence type="ECO:0000313" key="1">
    <source>
        <dbReference type="EMBL" id="EOY44976.1"/>
    </source>
</evidence>
<evidence type="ECO:0000313" key="2">
    <source>
        <dbReference type="Proteomes" id="UP000014062"/>
    </source>
</evidence>
<dbReference type="Proteomes" id="UP000014062">
    <property type="component" value="Chromosome"/>
</dbReference>
<reference evidence="2" key="1">
    <citation type="journal article" date="2013" name="Genome Biol. Evol.">
        <title>The genome sequence of Streptomyces lividans 66 reveals a novel tRNA-dependent peptide biosynthetic system within a metal-related genomic island.</title>
        <authorList>
            <person name="Cruz-Morales P."/>
            <person name="Vijgenboom E."/>
            <person name="Iruegas-Bocardo F."/>
            <person name="Girard G."/>
            <person name="Yanez-Guerra L.A."/>
            <person name="Ramos-Aboites H.E."/>
            <person name="Pernodet J.L."/>
            <person name="Anne J."/>
            <person name="van Wezel G.P."/>
            <person name="Barona-Gomez F."/>
        </authorList>
    </citation>
    <scope>NUCLEOTIDE SEQUENCE [LARGE SCALE GENOMIC DNA]</scope>
    <source>
        <strain evidence="2">1326</strain>
    </source>
</reference>
<accession>A0A7U9DNR4</accession>
<proteinExistence type="predicted"/>
<dbReference type="AlphaFoldDB" id="A0A7U9DNR4"/>
<sequence length="47" mass="4945">MEACRHSGVAPFHAWAAAQPGRTPVAGARTGAAHCPKAVWVNHEPLE</sequence>